<comment type="similarity">
    <text evidence="2">Belongs to the LemA family.</text>
</comment>
<proteinExistence type="inferred from homology"/>
<evidence type="ECO:0000313" key="8">
    <source>
        <dbReference type="EMBL" id="TPR54294.1"/>
    </source>
</evidence>
<protein>
    <submittedName>
        <fullName evidence="8">LemA family protein</fullName>
    </submittedName>
</protein>
<name>A0ABY2Z175_9BACT</name>
<comment type="caution">
    <text evidence="8">The sequence shown here is derived from an EMBL/GenBank/DDBJ whole genome shotgun (WGS) entry which is preliminary data.</text>
</comment>
<dbReference type="SUPFAM" id="SSF140478">
    <property type="entry name" value="LemA-like"/>
    <property type="match status" value="1"/>
</dbReference>
<comment type="subcellular location">
    <subcellularLocation>
        <location evidence="1">Membrane</location>
        <topology evidence="1">Single-pass membrane protein</topology>
    </subcellularLocation>
</comment>
<accession>A0ABY2Z175</accession>
<dbReference type="Pfam" id="PF04011">
    <property type="entry name" value="LemA"/>
    <property type="match status" value="1"/>
</dbReference>
<evidence type="ECO:0000256" key="7">
    <source>
        <dbReference type="SAM" id="Phobius"/>
    </source>
</evidence>
<evidence type="ECO:0000256" key="6">
    <source>
        <dbReference type="SAM" id="MobiDB-lite"/>
    </source>
</evidence>
<dbReference type="Proteomes" id="UP000316851">
    <property type="component" value="Unassembled WGS sequence"/>
</dbReference>
<dbReference type="InterPro" id="IPR007156">
    <property type="entry name" value="MamQ_LemA"/>
</dbReference>
<dbReference type="Gene3D" id="1.20.1440.20">
    <property type="entry name" value="LemA-like domain"/>
    <property type="match status" value="1"/>
</dbReference>
<feature type="transmembrane region" description="Helical" evidence="7">
    <location>
        <begin position="33"/>
        <end position="52"/>
    </location>
</feature>
<dbReference type="EMBL" id="VHHP01000002">
    <property type="protein sequence ID" value="TPR54294.1"/>
    <property type="molecule type" value="Genomic_DNA"/>
</dbReference>
<keyword evidence="4 7" id="KW-1133">Transmembrane helix</keyword>
<keyword evidence="3 7" id="KW-0812">Transmembrane</keyword>
<feature type="region of interest" description="Disordered" evidence="6">
    <location>
        <begin position="1"/>
        <end position="21"/>
    </location>
</feature>
<organism evidence="8 9">
    <name type="scientific">Metamycoplasma neophronis</name>
    <dbReference type="NCBI Taxonomy" id="872983"/>
    <lineage>
        <taxon>Bacteria</taxon>
        <taxon>Bacillati</taxon>
        <taxon>Mycoplasmatota</taxon>
        <taxon>Mycoplasmoidales</taxon>
        <taxon>Metamycoplasmataceae</taxon>
        <taxon>Metamycoplasma</taxon>
    </lineage>
</organism>
<evidence type="ECO:0000256" key="5">
    <source>
        <dbReference type="ARBA" id="ARBA00023136"/>
    </source>
</evidence>
<dbReference type="PANTHER" id="PTHR34478:SF1">
    <property type="entry name" value="PROTEIN LEMA"/>
    <property type="match status" value="1"/>
</dbReference>
<evidence type="ECO:0000256" key="1">
    <source>
        <dbReference type="ARBA" id="ARBA00004167"/>
    </source>
</evidence>
<dbReference type="RefSeq" id="WP_140914639.1">
    <property type="nucleotide sequence ID" value="NZ_VHHP01000002.1"/>
</dbReference>
<evidence type="ECO:0000256" key="3">
    <source>
        <dbReference type="ARBA" id="ARBA00022692"/>
    </source>
</evidence>
<evidence type="ECO:0000313" key="9">
    <source>
        <dbReference type="Proteomes" id="UP000316851"/>
    </source>
</evidence>
<keyword evidence="9" id="KW-1185">Reference proteome</keyword>
<keyword evidence="5 7" id="KW-0472">Membrane</keyword>
<reference evidence="8" key="1">
    <citation type="submission" date="2019-06" db="EMBL/GenBank/DDBJ databases">
        <title>Mycoplasma neophronis type strain whole genome sequence.</title>
        <authorList>
            <person name="Spergser J."/>
        </authorList>
    </citation>
    <scope>NUCLEOTIDE SEQUENCE [LARGE SCALE GENOMIC DNA]</scope>
    <source>
        <strain evidence="8">DSM 24097</strain>
    </source>
</reference>
<evidence type="ECO:0000256" key="4">
    <source>
        <dbReference type="ARBA" id="ARBA00022989"/>
    </source>
</evidence>
<evidence type="ECO:0000256" key="2">
    <source>
        <dbReference type="ARBA" id="ARBA00008854"/>
    </source>
</evidence>
<dbReference type="PANTHER" id="PTHR34478">
    <property type="entry name" value="PROTEIN LEMA"/>
    <property type="match status" value="1"/>
</dbReference>
<gene>
    <name evidence="8" type="ORF">FJR74_00745</name>
</gene>
<dbReference type="InterPro" id="IPR023353">
    <property type="entry name" value="LemA-like_dom_sf"/>
</dbReference>
<sequence length="219" mass="25581">MLFDSRTQQDKDGFKPNVDNSIKKPQPTGFEKFLFVLFFILTLGIFGFWYYARKNRLYREINEIQEASSMIQAAEKKRRAILIKQIDAVQGYAKFEKETQTKVAELRSQLETMNTDDNATVLKTNLDRIQAGLNFQFEQYPNLKADRLFLQFNSEIALQEDEIYSTIRMYNMKVNHFNGSIYSFWTNCVAAKIGAYNQPLFQASETERQDIDTSALRNI</sequence>